<dbReference type="OrthoDB" id="5678128at2"/>
<evidence type="ECO:0000313" key="2">
    <source>
        <dbReference type="Proteomes" id="UP000321662"/>
    </source>
</evidence>
<organism evidence="1 2">
    <name type="scientific">Alkalibacterium kapii</name>
    <dbReference type="NCBI Taxonomy" id="426704"/>
    <lineage>
        <taxon>Bacteria</taxon>
        <taxon>Bacillati</taxon>
        <taxon>Bacillota</taxon>
        <taxon>Bacilli</taxon>
        <taxon>Lactobacillales</taxon>
        <taxon>Carnobacteriaceae</taxon>
        <taxon>Alkalibacterium</taxon>
    </lineage>
</organism>
<dbReference type="EMBL" id="BJUY01000020">
    <property type="protein sequence ID" value="GEK91835.1"/>
    <property type="molecule type" value="Genomic_DNA"/>
</dbReference>
<dbReference type="Proteomes" id="UP000321662">
    <property type="component" value="Unassembled WGS sequence"/>
</dbReference>
<keyword evidence="2" id="KW-1185">Reference proteome</keyword>
<protein>
    <recommendedName>
        <fullName evidence="3">EVE domain-containing protein</fullName>
    </recommendedName>
</protein>
<evidence type="ECO:0008006" key="3">
    <source>
        <dbReference type="Google" id="ProtNLM"/>
    </source>
</evidence>
<gene>
    <name evidence="1" type="ORF">AKA01nite_14570</name>
</gene>
<reference evidence="1 2" key="1">
    <citation type="submission" date="2019-07" db="EMBL/GenBank/DDBJ databases">
        <title>Whole genome shotgun sequence of Alkalibacterium kapii NBRC 103247.</title>
        <authorList>
            <person name="Hosoyama A."/>
            <person name="Uohara A."/>
            <person name="Ohji S."/>
            <person name="Ichikawa N."/>
        </authorList>
    </citation>
    <scope>NUCLEOTIDE SEQUENCE [LARGE SCALE GENOMIC DNA]</scope>
    <source>
        <strain evidence="1 2">NBRC 103247</strain>
    </source>
</reference>
<name>A0A511AUF7_9LACT</name>
<dbReference type="RefSeq" id="WP_146924648.1">
    <property type="nucleotide sequence ID" value="NZ_BJUY01000020.1"/>
</dbReference>
<dbReference type="AlphaFoldDB" id="A0A511AUF7"/>
<proteinExistence type="predicted"/>
<sequence length="162" mass="19613">MNNNRSRHNNKKKIENSKNYLHFKSELEHYDTQYFILDTHGDKDKYKDSDFVEYSWSTRRYNKVKEGDLFVYRRPQKSSEIKGQFYFFGAGKIGKIAESTEGNVTTKIEKPLTFSEYILKSDLEEVEWDFKDRTRKDWQHFFNQYGMNKISKKDFLMLIKKV</sequence>
<evidence type="ECO:0000313" key="1">
    <source>
        <dbReference type="EMBL" id="GEK91835.1"/>
    </source>
</evidence>
<accession>A0A511AUF7</accession>
<comment type="caution">
    <text evidence="1">The sequence shown here is derived from an EMBL/GenBank/DDBJ whole genome shotgun (WGS) entry which is preliminary data.</text>
</comment>